<feature type="transmembrane region" description="Helical" evidence="1">
    <location>
        <begin position="187"/>
        <end position="211"/>
    </location>
</feature>
<feature type="transmembrane region" description="Helical" evidence="1">
    <location>
        <begin position="107"/>
        <end position="128"/>
    </location>
</feature>
<proteinExistence type="predicted"/>
<name>A0AAU8JQ20_9ACTN</name>
<keyword evidence="1" id="KW-0472">Membrane</keyword>
<dbReference type="KEGG" id="kcm:ABWK59_02690"/>
<sequence>MRKRWGWLEATTDRTRPGGVRLGFSDQTYATVEEARAALQLHLDRRAAKSRWYSCAARRLREAPYGVAGVRLRRRSWTVYEIAPDTAPAEAARRAANRLHHPAGGRFATVAGAVFLVVLLFGGGSLVLSGITKLHTDVPRCHGALMAPGDVCRARITGVATDGMPEPSDTGYEEQRDNLTREGWTSVGLGLILLALSAGLVVGSAGARVTLASVRAAPGR</sequence>
<dbReference type="EMBL" id="CP159872">
    <property type="protein sequence ID" value="XCM77914.1"/>
    <property type="molecule type" value="Genomic_DNA"/>
</dbReference>
<gene>
    <name evidence="2" type="ORF">ABWK59_02690</name>
</gene>
<protein>
    <submittedName>
        <fullName evidence="2">Uncharacterized protein</fullName>
    </submittedName>
</protein>
<dbReference type="AlphaFoldDB" id="A0AAU8JQ20"/>
<evidence type="ECO:0000313" key="2">
    <source>
        <dbReference type="EMBL" id="XCM77914.1"/>
    </source>
</evidence>
<organism evidence="2">
    <name type="scientific">Kitasatospora camelliae</name>
    <dbReference type="NCBI Taxonomy" id="3156397"/>
    <lineage>
        <taxon>Bacteria</taxon>
        <taxon>Bacillati</taxon>
        <taxon>Actinomycetota</taxon>
        <taxon>Actinomycetes</taxon>
        <taxon>Kitasatosporales</taxon>
        <taxon>Streptomycetaceae</taxon>
        <taxon>Kitasatospora</taxon>
    </lineage>
</organism>
<accession>A0AAU8JQ20</accession>
<keyword evidence="1" id="KW-0812">Transmembrane</keyword>
<reference evidence="2" key="1">
    <citation type="submission" date="2024-06" db="EMBL/GenBank/DDBJ databases">
        <title>The genome sequences of Kitasatospora sp. strain HUAS MG31.</title>
        <authorList>
            <person name="Mo P."/>
        </authorList>
    </citation>
    <scope>NUCLEOTIDE SEQUENCE</scope>
    <source>
        <strain evidence="2">HUAS MG31</strain>
    </source>
</reference>
<dbReference type="RefSeq" id="WP_354637643.1">
    <property type="nucleotide sequence ID" value="NZ_CP159872.1"/>
</dbReference>
<keyword evidence="1" id="KW-1133">Transmembrane helix</keyword>
<evidence type="ECO:0000256" key="1">
    <source>
        <dbReference type="SAM" id="Phobius"/>
    </source>
</evidence>